<dbReference type="Proteomes" id="UP000322524">
    <property type="component" value="Unassembled WGS sequence"/>
</dbReference>
<evidence type="ECO:0000313" key="1">
    <source>
        <dbReference type="EMBL" id="TYS69489.1"/>
    </source>
</evidence>
<gene>
    <name evidence="1" type="ORF">FZC76_04430</name>
</gene>
<dbReference type="RefSeq" id="WP_148987069.1">
    <property type="nucleotide sequence ID" value="NZ_VTEV01000002.1"/>
</dbReference>
<sequence>MNWTLTIKDLYLITKMLGAKVLVGIPNPFLRHRKEDIEQEWEATFKKLHKMELVDQVEGELKFEENFIQMLWVMARSNMITEILTDQSTQSLFYFSEDRVVEVIKGNEEEYELQSHPAPDWTWNQVIIPRMLMGVENIPARQTKSLYLTPEEYTIYCGTMKVENKDELSERHALTLEDSFIKQFELAIQRKKYTNRLMTFYREDEQWRVEGMHLLTSPSANWTLRMVQKNGKEMLETKQSQGQALMEEILGVVQRVKTKQPS</sequence>
<protein>
    <submittedName>
        <fullName evidence="1">Uncharacterized protein</fullName>
    </submittedName>
</protein>
<reference evidence="1 2" key="1">
    <citation type="submission" date="2019-08" db="EMBL/GenBank/DDBJ databases">
        <title>Bacillus genomes from the desert of Cuatro Cienegas, Coahuila.</title>
        <authorList>
            <person name="Olmedo-Alvarez G."/>
        </authorList>
    </citation>
    <scope>NUCLEOTIDE SEQUENCE [LARGE SCALE GENOMIC DNA]</scope>
    <source>
        <strain evidence="1 2">CH28_1T</strain>
    </source>
</reference>
<proteinExistence type="predicted"/>
<dbReference type="OrthoDB" id="2814247at2"/>
<comment type="caution">
    <text evidence="1">The sequence shown here is derived from an EMBL/GenBank/DDBJ whole genome shotgun (WGS) entry which is preliminary data.</text>
</comment>
<name>A0A5D4T2I7_9BACI</name>
<organism evidence="1 2">
    <name type="scientific">Sutcliffiella horikoshii</name>
    <dbReference type="NCBI Taxonomy" id="79883"/>
    <lineage>
        <taxon>Bacteria</taxon>
        <taxon>Bacillati</taxon>
        <taxon>Bacillota</taxon>
        <taxon>Bacilli</taxon>
        <taxon>Bacillales</taxon>
        <taxon>Bacillaceae</taxon>
        <taxon>Sutcliffiella</taxon>
    </lineage>
</organism>
<evidence type="ECO:0000313" key="2">
    <source>
        <dbReference type="Proteomes" id="UP000322524"/>
    </source>
</evidence>
<accession>A0A5D4T2I7</accession>
<dbReference type="EMBL" id="VTEV01000002">
    <property type="protein sequence ID" value="TYS69489.1"/>
    <property type="molecule type" value="Genomic_DNA"/>
</dbReference>
<dbReference type="AlphaFoldDB" id="A0A5D4T2I7"/>